<sequence length="48" mass="5312">MSERKICPFDIGQGDDVVAVVNIDNAILDEDKAGVQEIEPRLEAKTIR</sequence>
<gene>
    <name evidence="1" type="ORF">Mettu_1437</name>
</gene>
<keyword evidence="2" id="KW-1185">Reference proteome</keyword>
<protein>
    <submittedName>
        <fullName evidence="1">Uncharacterized protein</fullName>
    </submittedName>
</protein>
<proteinExistence type="predicted"/>
<evidence type="ECO:0000313" key="1">
    <source>
        <dbReference type="EMBL" id="EGW22622.1"/>
    </source>
</evidence>
<dbReference type="STRING" id="697282.Mettu_1437"/>
<evidence type="ECO:0000313" key="2">
    <source>
        <dbReference type="Proteomes" id="UP000004664"/>
    </source>
</evidence>
<dbReference type="HOGENOM" id="CLU_3154805_0_0_6"/>
<organism evidence="1 2">
    <name type="scientific">Methylobacter tundripaludum (strain ATCC BAA-1195 / DSM 17260 / SV96)</name>
    <dbReference type="NCBI Taxonomy" id="697282"/>
    <lineage>
        <taxon>Bacteria</taxon>
        <taxon>Pseudomonadati</taxon>
        <taxon>Pseudomonadota</taxon>
        <taxon>Gammaproteobacteria</taxon>
        <taxon>Methylococcales</taxon>
        <taxon>Methylococcaceae</taxon>
        <taxon>Methylobacter</taxon>
    </lineage>
</organism>
<accession>G3ITV1</accession>
<dbReference type="AlphaFoldDB" id="G3ITV1"/>
<reference evidence="1 2" key="1">
    <citation type="submission" date="2011-06" db="EMBL/GenBank/DDBJ databases">
        <title>Genomic sequence of Methylobacter tundripaludum SV96.</title>
        <authorList>
            <consortium name="US DOE Joint Genome Institute"/>
            <person name="Lucas S."/>
            <person name="Han J."/>
            <person name="Lapidus A."/>
            <person name="Cheng J.-F."/>
            <person name="Goodwin L."/>
            <person name="Pitluck S."/>
            <person name="Held B."/>
            <person name="Detter J.C."/>
            <person name="Han C."/>
            <person name="Tapia R."/>
            <person name="Land M."/>
            <person name="Hauser L."/>
            <person name="Kyrpides N."/>
            <person name="Ivanova N."/>
            <person name="Ovchinnikova G."/>
            <person name="Pagani I."/>
            <person name="Klotz M.G."/>
            <person name="Dispirito A.A."/>
            <person name="Murrell J.C."/>
            <person name="Dunfield P."/>
            <person name="Kalyuzhnaya M.G."/>
            <person name="Svenning M."/>
            <person name="Trotsenko Y.A."/>
            <person name="Stein L.Y."/>
            <person name="Woyke T."/>
        </authorList>
    </citation>
    <scope>NUCLEOTIDE SEQUENCE [LARGE SCALE GENOMIC DNA]</scope>
    <source>
        <strain evidence="2">ATCC BAA-1195 / DSM 17260 / SV96</strain>
    </source>
</reference>
<dbReference type="Proteomes" id="UP000004664">
    <property type="component" value="Unassembled WGS sequence"/>
</dbReference>
<dbReference type="RefSeq" id="WP_006890592.1">
    <property type="nucleotide sequence ID" value="NZ_JH109152.1"/>
</dbReference>
<name>G3ITV1_METTV</name>
<dbReference type="EMBL" id="JH109152">
    <property type="protein sequence ID" value="EGW22622.1"/>
    <property type="molecule type" value="Genomic_DNA"/>
</dbReference>